<comment type="caution">
    <text evidence="2">The sequence shown here is derived from an EMBL/GenBank/DDBJ whole genome shotgun (WGS) entry which is preliminary data.</text>
</comment>
<evidence type="ECO:0000313" key="3">
    <source>
        <dbReference type="Proteomes" id="UP000807342"/>
    </source>
</evidence>
<protein>
    <submittedName>
        <fullName evidence="2">Uncharacterized protein</fullName>
    </submittedName>
</protein>
<feature type="compositionally biased region" description="Polar residues" evidence="1">
    <location>
        <begin position="190"/>
        <end position="216"/>
    </location>
</feature>
<dbReference type="EMBL" id="MU151115">
    <property type="protein sequence ID" value="KAF9449993.1"/>
    <property type="molecule type" value="Genomic_DNA"/>
</dbReference>
<evidence type="ECO:0000313" key="2">
    <source>
        <dbReference type="EMBL" id="KAF9449993.1"/>
    </source>
</evidence>
<dbReference type="Proteomes" id="UP000807342">
    <property type="component" value="Unassembled WGS sequence"/>
</dbReference>
<name>A0A9P6C6A3_9AGAR</name>
<feature type="compositionally biased region" description="Low complexity" evidence="1">
    <location>
        <begin position="253"/>
        <end position="262"/>
    </location>
</feature>
<accession>A0A9P6C6A3</accession>
<feature type="region of interest" description="Disordered" evidence="1">
    <location>
        <begin position="144"/>
        <end position="262"/>
    </location>
</feature>
<feature type="region of interest" description="Disordered" evidence="1">
    <location>
        <begin position="75"/>
        <end position="121"/>
    </location>
</feature>
<gene>
    <name evidence="2" type="ORF">P691DRAFT_798676</name>
</gene>
<organism evidence="2 3">
    <name type="scientific">Macrolepiota fuliginosa MF-IS2</name>
    <dbReference type="NCBI Taxonomy" id="1400762"/>
    <lineage>
        <taxon>Eukaryota</taxon>
        <taxon>Fungi</taxon>
        <taxon>Dikarya</taxon>
        <taxon>Basidiomycota</taxon>
        <taxon>Agaricomycotina</taxon>
        <taxon>Agaricomycetes</taxon>
        <taxon>Agaricomycetidae</taxon>
        <taxon>Agaricales</taxon>
        <taxon>Agaricineae</taxon>
        <taxon>Agaricaceae</taxon>
        <taxon>Macrolepiota</taxon>
    </lineage>
</organism>
<sequence>MSSRVEHKIRPCPRPILKSLPEYSPLPFSKYPLDSPHVHFPPTPTLTSTSFTHSSIAYDRAPITVSENECALPERGGRCYDIQPRHKRSSRHTHNRNRSRGDTVGGSDNTQGPDPKGSYFHPRAFEVCEPEGVERHPRYDSYFTLPDLTSSSDSSSSSSSSSDSDSDSSCGSFTSSPPSIPRVVVDSTLGDASSTYPPNSSLFMQNGTQSRLSHSSQQQQQQQQEYIVHYPRPSSKMESTESKKTVSGRRMTSAGRSSSNSASKLNAAVRLAKYGGGFSDQTMLLEGCLGGF</sequence>
<proteinExistence type="predicted"/>
<feature type="compositionally biased region" description="Low complexity" evidence="1">
    <location>
        <begin position="150"/>
        <end position="169"/>
    </location>
</feature>
<feature type="compositionally biased region" description="Basic residues" evidence="1">
    <location>
        <begin position="85"/>
        <end position="98"/>
    </location>
</feature>
<keyword evidence="3" id="KW-1185">Reference proteome</keyword>
<evidence type="ECO:0000256" key="1">
    <source>
        <dbReference type="SAM" id="MobiDB-lite"/>
    </source>
</evidence>
<dbReference type="AlphaFoldDB" id="A0A9P6C6A3"/>
<reference evidence="2" key="1">
    <citation type="submission" date="2020-11" db="EMBL/GenBank/DDBJ databases">
        <authorList>
            <consortium name="DOE Joint Genome Institute"/>
            <person name="Ahrendt S."/>
            <person name="Riley R."/>
            <person name="Andreopoulos W."/>
            <person name="Labutti K."/>
            <person name="Pangilinan J."/>
            <person name="Ruiz-Duenas F.J."/>
            <person name="Barrasa J.M."/>
            <person name="Sanchez-Garcia M."/>
            <person name="Camarero S."/>
            <person name="Miyauchi S."/>
            <person name="Serrano A."/>
            <person name="Linde D."/>
            <person name="Babiker R."/>
            <person name="Drula E."/>
            <person name="Ayuso-Fernandez I."/>
            <person name="Pacheco R."/>
            <person name="Padilla G."/>
            <person name="Ferreira P."/>
            <person name="Barriuso J."/>
            <person name="Kellner H."/>
            <person name="Castanera R."/>
            <person name="Alfaro M."/>
            <person name="Ramirez L."/>
            <person name="Pisabarro A.G."/>
            <person name="Kuo A."/>
            <person name="Tritt A."/>
            <person name="Lipzen A."/>
            <person name="He G."/>
            <person name="Yan M."/>
            <person name="Ng V."/>
            <person name="Cullen D."/>
            <person name="Martin F."/>
            <person name="Rosso M.-N."/>
            <person name="Henrissat B."/>
            <person name="Hibbett D."/>
            <person name="Martinez A.T."/>
            <person name="Grigoriev I.V."/>
        </authorList>
    </citation>
    <scope>NUCLEOTIDE SEQUENCE</scope>
    <source>
        <strain evidence="2">MF-IS2</strain>
    </source>
</reference>
<dbReference type="OrthoDB" id="3204502at2759"/>